<comment type="caution">
    <text evidence="2">The sequence shown here is derived from an EMBL/GenBank/DDBJ whole genome shotgun (WGS) entry which is preliminary data.</text>
</comment>
<protein>
    <recommendedName>
        <fullName evidence="4">DUF3080 domain-containing protein</fullName>
    </recommendedName>
</protein>
<organism evidence="2 3">
    <name type="scientific">Exilibacterium tricleocarpae</name>
    <dbReference type="NCBI Taxonomy" id="2591008"/>
    <lineage>
        <taxon>Bacteria</taxon>
        <taxon>Pseudomonadati</taxon>
        <taxon>Pseudomonadota</taxon>
        <taxon>Gammaproteobacteria</taxon>
        <taxon>Cellvibrionales</taxon>
        <taxon>Cellvibrionaceae</taxon>
        <taxon>Exilibacterium</taxon>
    </lineage>
</organism>
<name>A0A545U6N5_9GAMM</name>
<evidence type="ECO:0000313" key="2">
    <source>
        <dbReference type="EMBL" id="TQV85140.1"/>
    </source>
</evidence>
<sequence>MVRLSSCAVWWLVVLVLGGCAGPVVAPGPAAGPVTDTAKATSAQALTTVEPSASPEASAAQVPGPGLQPPAVALDIGIVVFDPGLPEDPTAQRQLGVFPLIRKAEGRYLPALLRQTLIDSGHWGVVRVMPQAYQSSDLLIEGVIRHSDGEVLTLAIEARDGAGRMWLDKTYQHTATEQDYQRSGVDPFQALFDVIARDLLAAAAGLTPAQHRQITQLARLRYGAELSPETFEAYLQRDEAGIYQLRRLPAQDDPMFGRIERIRRYEHLFIDTADEQYLGLFGEMQKTYNLWRRYSRELLLYIRADDSRDPSQRRGLRRGSFAWLNATYGDYEWFRRQEQLMEELSGGFNNEVVPTVLELEDSVVNLSGDLETQYGQWRSILRSLFELERGAPPP</sequence>
<feature type="chain" id="PRO_5021955831" description="DUF3080 domain-containing protein" evidence="1">
    <location>
        <begin position="27"/>
        <end position="394"/>
    </location>
</feature>
<dbReference type="PROSITE" id="PS51257">
    <property type="entry name" value="PROKAR_LIPOPROTEIN"/>
    <property type="match status" value="1"/>
</dbReference>
<evidence type="ECO:0000313" key="3">
    <source>
        <dbReference type="Proteomes" id="UP000319732"/>
    </source>
</evidence>
<reference evidence="2 3" key="1">
    <citation type="submission" date="2019-06" db="EMBL/GenBank/DDBJ databases">
        <title>Whole genome sequence for Cellvibrionaceae sp. R142.</title>
        <authorList>
            <person name="Wang G."/>
        </authorList>
    </citation>
    <scope>NUCLEOTIDE SEQUENCE [LARGE SCALE GENOMIC DNA]</scope>
    <source>
        <strain evidence="2 3">R142</strain>
    </source>
</reference>
<dbReference type="RefSeq" id="WP_142902687.1">
    <property type="nucleotide sequence ID" value="NZ_ML660088.1"/>
</dbReference>
<dbReference type="Proteomes" id="UP000319732">
    <property type="component" value="Unassembled WGS sequence"/>
</dbReference>
<keyword evidence="3" id="KW-1185">Reference proteome</keyword>
<evidence type="ECO:0008006" key="4">
    <source>
        <dbReference type="Google" id="ProtNLM"/>
    </source>
</evidence>
<accession>A0A545U6N5</accession>
<gene>
    <name evidence="2" type="ORF">FKG94_02835</name>
</gene>
<dbReference type="AlphaFoldDB" id="A0A545U6N5"/>
<feature type="signal peptide" evidence="1">
    <location>
        <begin position="1"/>
        <end position="26"/>
    </location>
</feature>
<dbReference type="OrthoDB" id="5487683at2"/>
<keyword evidence="1" id="KW-0732">Signal</keyword>
<proteinExistence type="predicted"/>
<dbReference type="EMBL" id="VHSG01000004">
    <property type="protein sequence ID" value="TQV85140.1"/>
    <property type="molecule type" value="Genomic_DNA"/>
</dbReference>
<evidence type="ECO:0000256" key="1">
    <source>
        <dbReference type="SAM" id="SignalP"/>
    </source>
</evidence>